<proteinExistence type="predicted"/>
<evidence type="ECO:0000313" key="2">
    <source>
        <dbReference type="EMBL" id="CAK0895409.1"/>
    </source>
</evidence>
<evidence type="ECO:0000313" key="3">
    <source>
        <dbReference type="Proteomes" id="UP001189429"/>
    </source>
</evidence>
<gene>
    <name evidence="2" type="ORF">PCOR1329_LOCUS74161</name>
</gene>
<organism evidence="2 3">
    <name type="scientific">Prorocentrum cordatum</name>
    <dbReference type="NCBI Taxonomy" id="2364126"/>
    <lineage>
        <taxon>Eukaryota</taxon>
        <taxon>Sar</taxon>
        <taxon>Alveolata</taxon>
        <taxon>Dinophyceae</taxon>
        <taxon>Prorocentrales</taxon>
        <taxon>Prorocentraceae</taxon>
        <taxon>Prorocentrum</taxon>
    </lineage>
</organism>
<protein>
    <submittedName>
        <fullName evidence="2">Uncharacterized protein</fullName>
    </submittedName>
</protein>
<sequence length="162" mass="16903">MERAQAHLVVRAEGDSALPGEWLSADEFAARASWLHDAAAAGGGGCAWSASAAALGVPEEGEGAELAPLRRELAAARAELELARAEMQEQELLVEQARGDGAEPALSPCGGDRGERCAEECPGMEEPPGSSEGCRKEALEALDGLWAVIENAGARRRQLRAS</sequence>
<dbReference type="EMBL" id="CAUYUJ010020034">
    <property type="protein sequence ID" value="CAK0895409.1"/>
    <property type="molecule type" value="Genomic_DNA"/>
</dbReference>
<feature type="region of interest" description="Disordered" evidence="1">
    <location>
        <begin position="98"/>
        <end position="134"/>
    </location>
</feature>
<keyword evidence="3" id="KW-1185">Reference proteome</keyword>
<accession>A0ABN9X7J1</accession>
<dbReference type="Proteomes" id="UP001189429">
    <property type="component" value="Unassembled WGS sequence"/>
</dbReference>
<evidence type="ECO:0000256" key="1">
    <source>
        <dbReference type="SAM" id="MobiDB-lite"/>
    </source>
</evidence>
<name>A0ABN9X7J1_9DINO</name>
<comment type="caution">
    <text evidence="2">The sequence shown here is derived from an EMBL/GenBank/DDBJ whole genome shotgun (WGS) entry which is preliminary data.</text>
</comment>
<reference evidence="2" key="1">
    <citation type="submission" date="2023-10" db="EMBL/GenBank/DDBJ databases">
        <authorList>
            <person name="Chen Y."/>
            <person name="Shah S."/>
            <person name="Dougan E. K."/>
            <person name="Thang M."/>
            <person name="Chan C."/>
        </authorList>
    </citation>
    <scope>NUCLEOTIDE SEQUENCE [LARGE SCALE GENOMIC DNA]</scope>
</reference>